<dbReference type="Gene3D" id="3.40.50.1820">
    <property type="entry name" value="alpha/beta hydrolase"/>
    <property type="match status" value="1"/>
</dbReference>
<protein>
    <submittedName>
        <fullName evidence="2">Alpha/beta fold hydrolase</fullName>
    </submittedName>
</protein>
<proteinExistence type="predicted"/>
<dbReference type="GO" id="GO:0016787">
    <property type="term" value="F:hydrolase activity"/>
    <property type="evidence" value="ECO:0007669"/>
    <property type="project" value="UniProtKB-KW"/>
</dbReference>
<evidence type="ECO:0000313" key="2">
    <source>
        <dbReference type="EMBL" id="GAA4062848.1"/>
    </source>
</evidence>
<evidence type="ECO:0000313" key="3">
    <source>
        <dbReference type="Proteomes" id="UP001501734"/>
    </source>
</evidence>
<keyword evidence="2" id="KW-0378">Hydrolase</keyword>
<organism evidence="2 3">
    <name type="scientific">Amphibacillus indicireducens</name>
    <dbReference type="NCBI Taxonomy" id="1076330"/>
    <lineage>
        <taxon>Bacteria</taxon>
        <taxon>Bacillati</taxon>
        <taxon>Bacillota</taxon>
        <taxon>Bacilli</taxon>
        <taxon>Bacillales</taxon>
        <taxon>Bacillaceae</taxon>
        <taxon>Amphibacillus</taxon>
    </lineage>
</organism>
<dbReference type="InterPro" id="IPR022742">
    <property type="entry name" value="Hydrolase_4"/>
</dbReference>
<name>A0ABP7VA42_9BACI</name>
<comment type="caution">
    <text evidence="2">The sequence shown here is derived from an EMBL/GenBank/DDBJ whole genome shotgun (WGS) entry which is preliminary data.</text>
</comment>
<dbReference type="EMBL" id="BAABDL010000039">
    <property type="protein sequence ID" value="GAA4062848.1"/>
    <property type="molecule type" value="Genomic_DNA"/>
</dbReference>
<dbReference type="Pfam" id="PF12146">
    <property type="entry name" value="Hydrolase_4"/>
    <property type="match status" value="1"/>
</dbReference>
<dbReference type="InterPro" id="IPR050261">
    <property type="entry name" value="FrsA_esterase"/>
</dbReference>
<keyword evidence="3" id="KW-1185">Reference proteome</keyword>
<evidence type="ECO:0000259" key="1">
    <source>
        <dbReference type="Pfam" id="PF12146"/>
    </source>
</evidence>
<reference evidence="3" key="1">
    <citation type="journal article" date="2019" name="Int. J. Syst. Evol. Microbiol.">
        <title>The Global Catalogue of Microorganisms (GCM) 10K type strain sequencing project: providing services to taxonomists for standard genome sequencing and annotation.</title>
        <authorList>
            <consortium name="The Broad Institute Genomics Platform"/>
            <consortium name="The Broad Institute Genome Sequencing Center for Infectious Disease"/>
            <person name="Wu L."/>
            <person name="Ma J."/>
        </authorList>
    </citation>
    <scope>NUCLEOTIDE SEQUENCE [LARGE SCALE GENOMIC DNA]</scope>
    <source>
        <strain evidence="3">JCM 17250</strain>
    </source>
</reference>
<dbReference type="SUPFAM" id="SSF53474">
    <property type="entry name" value="alpha/beta-Hydrolases"/>
    <property type="match status" value="1"/>
</dbReference>
<accession>A0ABP7VA42</accession>
<sequence>MIEWTKNNLRIEHNGREVFAVSYLPKIKDKFPIVIFSHGYNGSHKDFLLNSEYLARKGIGAVSFDFCGGSVNSKSDLKTTDMTIFTEYEDLSAVIDAVKGWDNVDANNIFLFGGSQGGLISALVADERIDEIKGLLLLFPALCIPDDWNKKFPTLDRLPDTIDFWGVTLGRSFVESIHGYQVFDHIGKYHKNVLIFHGDQDEVVPLDYGVRAAQHYPRAEIEVFDGEGHGFSESNNQKVHDLTYAFVKANS</sequence>
<dbReference type="PANTHER" id="PTHR22946">
    <property type="entry name" value="DIENELACTONE HYDROLASE DOMAIN-CONTAINING PROTEIN-RELATED"/>
    <property type="match status" value="1"/>
</dbReference>
<feature type="domain" description="Serine aminopeptidase S33" evidence="1">
    <location>
        <begin position="33"/>
        <end position="148"/>
    </location>
</feature>
<dbReference type="Proteomes" id="UP001501734">
    <property type="component" value="Unassembled WGS sequence"/>
</dbReference>
<gene>
    <name evidence="2" type="ORF">GCM10022410_06960</name>
</gene>
<dbReference type="InterPro" id="IPR029058">
    <property type="entry name" value="AB_hydrolase_fold"/>
</dbReference>
<dbReference type="RefSeq" id="WP_344910361.1">
    <property type="nucleotide sequence ID" value="NZ_BAABDL010000039.1"/>
</dbReference>